<dbReference type="AlphaFoldDB" id="A0A1D1W7V6"/>
<feature type="domain" description="Lsm14-like N-terminal" evidence="2">
    <location>
        <begin position="73"/>
        <end position="167"/>
    </location>
</feature>
<feature type="region of interest" description="Disordered" evidence="1">
    <location>
        <begin position="1"/>
        <end position="66"/>
    </location>
</feature>
<dbReference type="OrthoDB" id="21539at2759"/>
<dbReference type="InterPro" id="IPR010920">
    <property type="entry name" value="LSM_dom_sf"/>
</dbReference>
<feature type="compositionally biased region" description="Polar residues" evidence="1">
    <location>
        <begin position="38"/>
        <end position="53"/>
    </location>
</feature>
<gene>
    <name evidence="3" type="primary">RvY_18031-1</name>
    <name evidence="3" type="synonym">RvY_18031.1</name>
    <name evidence="3" type="ORF">RvY_18031</name>
</gene>
<dbReference type="SUPFAM" id="SSF50182">
    <property type="entry name" value="Sm-like ribonucleoproteins"/>
    <property type="match status" value="2"/>
</dbReference>
<reference evidence="3 4" key="1">
    <citation type="journal article" date="2016" name="Nat. Commun.">
        <title>Extremotolerant tardigrade genome and improved radiotolerance of human cultured cells by tardigrade-unique protein.</title>
        <authorList>
            <person name="Hashimoto T."/>
            <person name="Horikawa D.D."/>
            <person name="Saito Y."/>
            <person name="Kuwahara H."/>
            <person name="Kozuka-Hata H."/>
            <person name="Shin-I T."/>
            <person name="Minakuchi Y."/>
            <person name="Ohishi K."/>
            <person name="Motoyama A."/>
            <person name="Aizu T."/>
            <person name="Enomoto A."/>
            <person name="Kondo K."/>
            <person name="Tanaka S."/>
            <person name="Hara Y."/>
            <person name="Koshikawa S."/>
            <person name="Sagara H."/>
            <person name="Miura T."/>
            <person name="Yokobori S."/>
            <person name="Miyagawa K."/>
            <person name="Suzuki Y."/>
            <person name="Kubo T."/>
            <person name="Oyama M."/>
            <person name="Kohara Y."/>
            <person name="Fujiyama A."/>
            <person name="Arakawa K."/>
            <person name="Katayama T."/>
            <person name="Toyoda A."/>
            <person name="Kunieda T."/>
        </authorList>
    </citation>
    <scope>NUCLEOTIDE SEQUENCE [LARGE SCALE GENOMIC DNA]</scope>
    <source>
        <strain evidence="3 4">YOKOZUNA-1</strain>
    </source>
</reference>
<dbReference type="PANTHER" id="PTHR13586">
    <property type="entry name" value="SCD6 PROTEIN-RELATED"/>
    <property type="match status" value="1"/>
</dbReference>
<feature type="domain" description="Lsm14-like N-terminal" evidence="2">
    <location>
        <begin position="218"/>
        <end position="312"/>
    </location>
</feature>
<feature type="compositionally biased region" description="Basic and acidic residues" evidence="1">
    <location>
        <begin position="375"/>
        <end position="394"/>
    </location>
</feature>
<dbReference type="GO" id="GO:0003729">
    <property type="term" value="F:mRNA binding"/>
    <property type="evidence" value="ECO:0007669"/>
    <property type="project" value="TreeGrafter"/>
</dbReference>
<evidence type="ECO:0000259" key="2">
    <source>
        <dbReference type="SMART" id="SM01271"/>
    </source>
</evidence>
<feature type="compositionally biased region" description="Basic residues" evidence="1">
    <location>
        <begin position="455"/>
        <end position="475"/>
    </location>
</feature>
<dbReference type="GO" id="GO:0000932">
    <property type="term" value="C:P-body"/>
    <property type="evidence" value="ECO:0007669"/>
    <property type="project" value="TreeGrafter"/>
</dbReference>
<feature type="region of interest" description="Disordered" evidence="1">
    <location>
        <begin position="351"/>
        <end position="501"/>
    </location>
</feature>
<dbReference type="STRING" id="947166.A0A1D1W7V6"/>
<organism evidence="3 4">
    <name type="scientific">Ramazzottius varieornatus</name>
    <name type="common">Water bear</name>
    <name type="synonym">Tardigrade</name>
    <dbReference type="NCBI Taxonomy" id="947166"/>
    <lineage>
        <taxon>Eukaryota</taxon>
        <taxon>Metazoa</taxon>
        <taxon>Ecdysozoa</taxon>
        <taxon>Tardigrada</taxon>
        <taxon>Eutardigrada</taxon>
        <taxon>Parachela</taxon>
        <taxon>Hypsibioidea</taxon>
        <taxon>Ramazzottiidae</taxon>
        <taxon>Ramazzottius</taxon>
    </lineage>
</organism>
<proteinExistence type="predicted"/>
<name>A0A1D1W7V6_RAMVA</name>
<evidence type="ECO:0000313" key="3">
    <source>
        <dbReference type="EMBL" id="GAV08318.1"/>
    </source>
</evidence>
<dbReference type="Gene3D" id="2.30.30.100">
    <property type="match status" value="2"/>
</dbReference>
<sequence>MDSSMNKTPMEAMGLEQVTHHGNGTPGKQLVDRRSIESGYSTNHGSASEATNSETKETAPVASPPPRLAQTINILTGYIGKRISVISRSDLRYEGMLQTVDQSTESATMNKVRCYGTESRPTETRIEPRDELYDFVKFRLPELKDIFAHVEQAREMMADSSVVECSTAVTPILWSSLNEDYASGFTVPDGRAFADVDNMTAEEWTMLVVDKDSAVSLLQQHVGSRNKISIISKALIRYEGLLRHLDIDTHQISLVCVKFLGTEERPVAKKVDARTETYTSVKFQLGEARDVRVYVKMPDEMANDHAVIVSESSLGTIYALKKRLPAPTNGDATNVQMDTINGNVRLRMDALSPRRSGDGRGIVIPVPQGLLPISPKKDTTPGRRSRLFDTDTRKSAQKTQPADDYQFRGEEEDEAEEEEESGDEEVADDKQAATTINSRLSRGGGGRARAASNGKRGRGSRSKSGKRQRNTKSQKRQQLDVPAASSEGTSEGAAAEDGVPKVKKMQLDALISNTMGSHSPAVYPDGNGDKMGEDVSSEEGTLKGPEQVLPIPWGDALKKFRCPIQPCPDDYEARNVYQFQTHFTRSHPELNARLVLQCAVCKETIQSNSLPDLTKHQIKAHGPAYQQNGELNGQTAEHKAE</sequence>
<feature type="compositionally biased region" description="Acidic residues" evidence="1">
    <location>
        <begin position="410"/>
        <end position="427"/>
    </location>
</feature>
<dbReference type="Pfam" id="PF12701">
    <property type="entry name" value="LSM14"/>
    <property type="match status" value="2"/>
</dbReference>
<evidence type="ECO:0000313" key="4">
    <source>
        <dbReference type="Proteomes" id="UP000186922"/>
    </source>
</evidence>
<dbReference type="GO" id="GO:0034063">
    <property type="term" value="P:stress granule assembly"/>
    <property type="evidence" value="ECO:0007669"/>
    <property type="project" value="TreeGrafter"/>
</dbReference>
<dbReference type="GO" id="GO:0033962">
    <property type="term" value="P:P-body assembly"/>
    <property type="evidence" value="ECO:0007669"/>
    <property type="project" value="TreeGrafter"/>
</dbReference>
<dbReference type="InterPro" id="IPR025609">
    <property type="entry name" value="Lsm14-like_N"/>
</dbReference>
<comment type="caution">
    <text evidence="3">The sequence shown here is derived from an EMBL/GenBank/DDBJ whole genome shotgun (WGS) entry which is preliminary data.</text>
</comment>
<feature type="compositionally biased region" description="Low complexity" evidence="1">
    <location>
        <begin position="483"/>
        <end position="497"/>
    </location>
</feature>
<dbReference type="SMART" id="SM01271">
    <property type="entry name" value="LSM14"/>
    <property type="match status" value="2"/>
</dbReference>
<evidence type="ECO:0000256" key="1">
    <source>
        <dbReference type="SAM" id="MobiDB-lite"/>
    </source>
</evidence>
<protein>
    <recommendedName>
        <fullName evidence="2">Lsm14-like N-terminal domain-containing protein</fullName>
    </recommendedName>
</protein>
<accession>A0A1D1W7V6</accession>
<dbReference type="Proteomes" id="UP000186922">
    <property type="component" value="Unassembled WGS sequence"/>
</dbReference>
<keyword evidence="4" id="KW-1185">Reference proteome</keyword>
<dbReference type="EMBL" id="BDGG01000017">
    <property type="protein sequence ID" value="GAV08318.1"/>
    <property type="molecule type" value="Genomic_DNA"/>
</dbReference>
<dbReference type="PANTHER" id="PTHR13586:SF0">
    <property type="entry name" value="TRAILER HITCH, ISOFORM H"/>
    <property type="match status" value="1"/>
</dbReference>